<dbReference type="PANTHER" id="PTHR14735:SF1">
    <property type="entry name" value="COILED-COIL DOMAIN-CONTAINING PROTEIN 134"/>
    <property type="match status" value="1"/>
</dbReference>
<reference evidence="4" key="1">
    <citation type="submission" date="2020-09" db="EMBL/GenBank/DDBJ databases">
        <authorList>
            <person name="Kikuchi T."/>
        </authorList>
    </citation>
    <scope>NUCLEOTIDE SEQUENCE</scope>
    <source>
        <strain evidence="4">SH1</strain>
    </source>
</reference>
<organism evidence="4 5">
    <name type="scientific">Bursaphelenchus okinawaensis</name>
    <dbReference type="NCBI Taxonomy" id="465554"/>
    <lineage>
        <taxon>Eukaryota</taxon>
        <taxon>Metazoa</taxon>
        <taxon>Ecdysozoa</taxon>
        <taxon>Nematoda</taxon>
        <taxon>Chromadorea</taxon>
        <taxon>Rhabditida</taxon>
        <taxon>Tylenchina</taxon>
        <taxon>Tylenchomorpha</taxon>
        <taxon>Aphelenchoidea</taxon>
        <taxon>Aphelenchoididae</taxon>
        <taxon>Bursaphelenchus</taxon>
    </lineage>
</organism>
<evidence type="ECO:0000256" key="2">
    <source>
        <dbReference type="SAM" id="MobiDB-lite"/>
    </source>
</evidence>
<dbReference type="OrthoDB" id="5854099at2759"/>
<evidence type="ECO:0000313" key="4">
    <source>
        <dbReference type="EMBL" id="CAD5220014.1"/>
    </source>
</evidence>
<dbReference type="EMBL" id="CAJFDH010000004">
    <property type="protein sequence ID" value="CAD5220014.1"/>
    <property type="molecule type" value="Genomic_DNA"/>
</dbReference>
<protein>
    <submittedName>
        <fullName evidence="4">Uncharacterized protein</fullName>
    </submittedName>
</protein>
<dbReference type="InterPro" id="IPR026321">
    <property type="entry name" value="CC134"/>
</dbReference>
<keyword evidence="1" id="KW-0175">Coiled coil</keyword>
<feature type="signal peptide" evidence="3">
    <location>
        <begin position="1"/>
        <end position="21"/>
    </location>
</feature>
<dbReference type="PANTHER" id="PTHR14735">
    <property type="entry name" value="COILED-COIL DOMAIN-CONTAINING PROTEIN 134"/>
    <property type="match status" value="1"/>
</dbReference>
<evidence type="ECO:0000313" key="5">
    <source>
        <dbReference type="Proteomes" id="UP000614601"/>
    </source>
</evidence>
<dbReference type="Proteomes" id="UP000614601">
    <property type="component" value="Unassembled WGS sequence"/>
</dbReference>
<sequence>MKLLILFGIVVVSAFAAISDGEQTKQSSGTSKTAATQGKESSDLAQFHVLFRDIRQEQARGILSLKNVSNNKERIKVLKQYIEQLSKEGEKAKREVESKEYSPRQHEIPQKQSLKDAVSNIVKNTAFFCDAVVNFPKRLQKEFEDNQKLRELVTWGMDFADKIDLYDDDTKKIVEIAKIELGLLDRPEGFVNPYFKTKDQKQRELYDEWERKQDEKRAERKNSIKKDKTEL</sequence>
<dbReference type="AlphaFoldDB" id="A0A811KX37"/>
<accession>A0A811KX37</accession>
<dbReference type="EMBL" id="CAJFCW020000004">
    <property type="protein sequence ID" value="CAG9113131.1"/>
    <property type="molecule type" value="Genomic_DNA"/>
</dbReference>
<proteinExistence type="predicted"/>
<gene>
    <name evidence="4" type="ORF">BOKJ2_LOCUS8732</name>
</gene>
<evidence type="ECO:0000256" key="3">
    <source>
        <dbReference type="SAM" id="SignalP"/>
    </source>
</evidence>
<comment type="caution">
    <text evidence="4">The sequence shown here is derived from an EMBL/GenBank/DDBJ whole genome shotgun (WGS) entry which is preliminary data.</text>
</comment>
<feature type="chain" id="PRO_5035595167" evidence="3">
    <location>
        <begin position="22"/>
        <end position="231"/>
    </location>
</feature>
<keyword evidence="3" id="KW-0732">Signal</keyword>
<feature type="region of interest" description="Disordered" evidence="2">
    <location>
        <begin position="210"/>
        <end position="231"/>
    </location>
</feature>
<name>A0A811KX37_9BILA</name>
<dbReference type="Pfam" id="PF15002">
    <property type="entry name" value="ERK-JNK_inhib"/>
    <property type="match status" value="1"/>
</dbReference>
<feature type="coiled-coil region" evidence="1">
    <location>
        <begin position="68"/>
        <end position="102"/>
    </location>
</feature>
<keyword evidence="5" id="KW-1185">Reference proteome</keyword>
<dbReference type="Proteomes" id="UP000783686">
    <property type="component" value="Unassembled WGS sequence"/>
</dbReference>
<evidence type="ECO:0000256" key="1">
    <source>
        <dbReference type="SAM" id="Coils"/>
    </source>
</evidence>